<gene>
    <name evidence="9" type="ORF">AN481_15920</name>
</gene>
<dbReference type="GO" id="GO:0006979">
    <property type="term" value="P:response to oxidative stress"/>
    <property type="evidence" value="ECO:0007669"/>
    <property type="project" value="InterPro"/>
</dbReference>
<evidence type="ECO:0000256" key="7">
    <source>
        <dbReference type="ARBA" id="ARBA00048488"/>
    </source>
</evidence>
<feature type="domain" description="MsrB" evidence="8">
    <location>
        <begin position="43"/>
        <end position="164"/>
    </location>
</feature>
<keyword evidence="5" id="KW-0862">Zinc</keyword>
<dbReference type="AlphaFoldDB" id="A0A1B7VNZ5"/>
<dbReference type="GO" id="GO:0005737">
    <property type="term" value="C:cytoplasm"/>
    <property type="evidence" value="ECO:0007669"/>
    <property type="project" value="TreeGrafter"/>
</dbReference>
<dbReference type="STRING" id="1803587.GCA_001593825_01818"/>
<dbReference type="GO" id="GO:0030091">
    <property type="term" value="P:protein repair"/>
    <property type="evidence" value="ECO:0007669"/>
    <property type="project" value="InterPro"/>
</dbReference>
<dbReference type="InterPro" id="IPR028427">
    <property type="entry name" value="Met_Sox_Rdtase_MsrB"/>
</dbReference>
<dbReference type="EC" id="1.8.4.12" evidence="3"/>
<dbReference type="FunFam" id="2.170.150.20:FF:000001">
    <property type="entry name" value="Peptide methionine sulfoxide reductase MsrB"/>
    <property type="match status" value="1"/>
</dbReference>
<comment type="similarity">
    <text evidence="2">Belongs to the MsrB Met sulfoxide reductase family.</text>
</comment>
<dbReference type="InterPro" id="IPR002579">
    <property type="entry name" value="Met_Sox_Rdtase_MsrB_dom"/>
</dbReference>
<dbReference type="Gene3D" id="2.170.150.20">
    <property type="entry name" value="Peptide methionine sulfoxide reductase"/>
    <property type="match status" value="1"/>
</dbReference>
<accession>A0A1B7VNZ5</accession>
<sequence>MDKRYFLQMGAVLVGTAFFSRYINWSSETMALSNTEFAVTKTEEEWKSILTPEQFRVLRKHGTEPSHTSPLDKQYEPGTYVCAGCGQALFTSETKFNSGTGWPSFFKPIEGAIATTTDRSFFMSRTEVHCSNCGGHLGHVFNDGPKPTGLRYCMNGVSLQFTPV</sequence>
<dbReference type="PROSITE" id="PS51790">
    <property type="entry name" value="MSRB"/>
    <property type="match status" value="1"/>
</dbReference>
<evidence type="ECO:0000256" key="4">
    <source>
        <dbReference type="ARBA" id="ARBA00022723"/>
    </source>
</evidence>
<dbReference type="PANTHER" id="PTHR10173">
    <property type="entry name" value="METHIONINE SULFOXIDE REDUCTASE"/>
    <property type="match status" value="1"/>
</dbReference>
<dbReference type="SUPFAM" id="SSF51316">
    <property type="entry name" value="Mss4-like"/>
    <property type="match status" value="1"/>
</dbReference>
<evidence type="ECO:0000256" key="3">
    <source>
        <dbReference type="ARBA" id="ARBA00012499"/>
    </source>
</evidence>
<evidence type="ECO:0000313" key="9">
    <source>
        <dbReference type="EMBL" id="OBQ22089.1"/>
    </source>
</evidence>
<dbReference type="GO" id="GO:0033743">
    <property type="term" value="F:peptide-methionine (R)-S-oxide reductase activity"/>
    <property type="evidence" value="ECO:0007669"/>
    <property type="project" value="UniProtKB-EC"/>
</dbReference>
<dbReference type="EMBL" id="LJOY01000064">
    <property type="protein sequence ID" value="OBQ22089.1"/>
    <property type="molecule type" value="Genomic_DNA"/>
</dbReference>
<keyword evidence="6" id="KW-0560">Oxidoreductase</keyword>
<dbReference type="InterPro" id="IPR011057">
    <property type="entry name" value="Mss4-like_sf"/>
</dbReference>
<evidence type="ECO:0000256" key="5">
    <source>
        <dbReference type="ARBA" id="ARBA00022833"/>
    </source>
</evidence>
<dbReference type="Pfam" id="PF01641">
    <property type="entry name" value="SelR"/>
    <property type="match status" value="1"/>
</dbReference>
<evidence type="ECO:0000256" key="1">
    <source>
        <dbReference type="ARBA" id="ARBA00001947"/>
    </source>
</evidence>
<dbReference type="NCBIfam" id="TIGR00357">
    <property type="entry name" value="peptide-methionine (R)-S-oxide reductase MsrB"/>
    <property type="match status" value="1"/>
</dbReference>
<comment type="cofactor">
    <cofactor evidence="1">
        <name>Zn(2+)</name>
        <dbReference type="ChEBI" id="CHEBI:29105"/>
    </cofactor>
</comment>
<dbReference type="PANTHER" id="PTHR10173:SF57">
    <property type="entry name" value="PEPTIDE-METHIONINE (R)-S-OXIDE REDUCTASE"/>
    <property type="match status" value="1"/>
</dbReference>
<organism evidence="9 10">
    <name type="scientific">Aphanizomenon flos-aquae LD13</name>
    <dbReference type="NCBI Taxonomy" id="1710894"/>
    <lineage>
        <taxon>Bacteria</taxon>
        <taxon>Bacillati</taxon>
        <taxon>Cyanobacteriota</taxon>
        <taxon>Cyanophyceae</taxon>
        <taxon>Nostocales</taxon>
        <taxon>Aphanizomenonaceae</taxon>
        <taxon>Aphanizomenon</taxon>
    </lineage>
</organism>
<dbReference type="PATRIC" id="fig|1710894.3.peg.1758"/>
<reference evidence="9 10" key="1">
    <citation type="submission" date="2015-09" db="EMBL/GenBank/DDBJ databases">
        <title>Whole genome shotgun sequence assembly of Aphanizomenon flos-aquae UKL13.</title>
        <authorList>
            <person name="Driscoll C."/>
        </authorList>
    </citation>
    <scope>NUCLEOTIDE SEQUENCE [LARGE SCALE GENOMIC DNA]</scope>
    <source>
        <strain evidence="9">MDT13</strain>
    </source>
</reference>
<protein>
    <recommendedName>
        <fullName evidence="3">peptide-methionine (R)-S-oxide reductase</fullName>
        <ecNumber evidence="3">1.8.4.12</ecNumber>
    </recommendedName>
</protein>
<keyword evidence="4" id="KW-0479">Metal-binding</keyword>
<proteinExistence type="inferred from homology"/>
<evidence type="ECO:0000256" key="2">
    <source>
        <dbReference type="ARBA" id="ARBA00007174"/>
    </source>
</evidence>
<evidence type="ECO:0000256" key="6">
    <source>
        <dbReference type="ARBA" id="ARBA00023002"/>
    </source>
</evidence>
<evidence type="ECO:0000259" key="8">
    <source>
        <dbReference type="PROSITE" id="PS51790"/>
    </source>
</evidence>
<dbReference type="Proteomes" id="UP000092382">
    <property type="component" value="Unassembled WGS sequence"/>
</dbReference>
<dbReference type="GO" id="GO:0046872">
    <property type="term" value="F:metal ion binding"/>
    <property type="evidence" value="ECO:0007669"/>
    <property type="project" value="UniProtKB-KW"/>
</dbReference>
<comment type="catalytic activity">
    <reaction evidence="7">
        <text>L-methionyl-[protein] + [thioredoxin]-disulfide + H2O = L-methionyl-(R)-S-oxide-[protein] + [thioredoxin]-dithiol</text>
        <dbReference type="Rhea" id="RHEA:24164"/>
        <dbReference type="Rhea" id="RHEA-COMP:10698"/>
        <dbReference type="Rhea" id="RHEA-COMP:10700"/>
        <dbReference type="Rhea" id="RHEA-COMP:12313"/>
        <dbReference type="Rhea" id="RHEA-COMP:12314"/>
        <dbReference type="ChEBI" id="CHEBI:15377"/>
        <dbReference type="ChEBI" id="CHEBI:16044"/>
        <dbReference type="ChEBI" id="CHEBI:29950"/>
        <dbReference type="ChEBI" id="CHEBI:45764"/>
        <dbReference type="ChEBI" id="CHEBI:50058"/>
        <dbReference type="EC" id="1.8.4.12"/>
    </reaction>
</comment>
<evidence type="ECO:0000313" key="10">
    <source>
        <dbReference type="Proteomes" id="UP000092382"/>
    </source>
</evidence>
<name>A0A1B7VNZ5_APHFL</name>
<comment type="caution">
    <text evidence="9">The sequence shown here is derived from an EMBL/GenBank/DDBJ whole genome shotgun (WGS) entry which is preliminary data.</text>
</comment>